<sequence length="143" mass="16796">MKKLQIKQAGRLGLDSELTLFESEKGIKFPDSYREFLLTQNPYTVKEDLYEKDGRNYEIHHFYPFDSEIELSVQFSFDNLNDFFESKYLAFADDSGGWQYVISVQEVDYGKIYFCRMDEALEDALTLLADSFEQFVNGLEVEE</sequence>
<evidence type="ECO:0000259" key="1">
    <source>
        <dbReference type="SMART" id="SM00860"/>
    </source>
</evidence>
<dbReference type="SMART" id="SM00860">
    <property type="entry name" value="SMI1_KNR4"/>
    <property type="match status" value="1"/>
</dbReference>
<comment type="caution">
    <text evidence="2">The sequence shown here is derived from an EMBL/GenBank/DDBJ whole genome shotgun (WGS) entry which is preliminary data.</text>
</comment>
<evidence type="ECO:0000313" key="2">
    <source>
        <dbReference type="EMBL" id="GGC57020.1"/>
    </source>
</evidence>
<keyword evidence="3" id="KW-1185">Reference proteome</keyword>
<dbReference type="InterPro" id="IPR018958">
    <property type="entry name" value="Knr4/Smi1-like_dom"/>
</dbReference>
<dbReference type="InterPro" id="IPR037883">
    <property type="entry name" value="Knr4/Smi1-like_sf"/>
</dbReference>
<name>A0ABQ1N7C5_9BACT</name>
<accession>A0ABQ1N7C5</accession>
<protein>
    <recommendedName>
        <fullName evidence="1">Knr4/Smi1-like domain-containing protein</fullName>
    </recommendedName>
</protein>
<reference evidence="3" key="1">
    <citation type="journal article" date="2019" name="Int. J. Syst. Evol. Microbiol.">
        <title>The Global Catalogue of Microorganisms (GCM) 10K type strain sequencing project: providing services to taxonomists for standard genome sequencing and annotation.</title>
        <authorList>
            <consortium name="The Broad Institute Genomics Platform"/>
            <consortium name="The Broad Institute Genome Sequencing Center for Infectious Disease"/>
            <person name="Wu L."/>
            <person name="Ma J."/>
        </authorList>
    </citation>
    <scope>NUCLEOTIDE SEQUENCE [LARGE SCALE GENOMIC DNA]</scope>
    <source>
        <strain evidence="3">CGMCC 1.10832</strain>
    </source>
</reference>
<proteinExistence type="predicted"/>
<evidence type="ECO:0000313" key="3">
    <source>
        <dbReference type="Proteomes" id="UP000636010"/>
    </source>
</evidence>
<organism evidence="2 3">
    <name type="scientific">Marivirga lumbricoides</name>
    <dbReference type="NCBI Taxonomy" id="1046115"/>
    <lineage>
        <taxon>Bacteria</taxon>
        <taxon>Pseudomonadati</taxon>
        <taxon>Bacteroidota</taxon>
        <taxon>Cytophagia</taxon>
        <taxon>Cytophagales</taxon>
        <taxon>Marivirgaceae</taxon>
        <taxon>Marivirga</taxon>
    </lineage>
</organism>
<dbReference type="Proteomes" id="UP000636010">
    <property type="component" value="Unassembled WGS sequence"/>
</dbReference>
<dbReference type="Pfam" id="PF09346">
    <property type="entry name" value="SMI1_KNR4"/>
    <property type="match status" value="1"/>
</dbReference>
<dbReference type="Gene3D" id="3.40.1580.10">
    <property type="entry name" value="SMI1/KNR4-like"/>
    <property type="match status" value="1"/>
</dbReference>
<dbReference type="RefSeq" id="WP_188467945.1">
    <property type="nucleotide sequence ID" value="NZ_BAABHU010000039.1"/>
</dbReference>
<gene>
    <name evidence="2" type="ORF">GCM10011506_48230</name>
</gene>
<dbReference type="SUPFAM" id="SSF160631">
    <property type="entry name" value="SMI1/KNR4-like"/>
    <property type="match status" value="1"/>
</dbReference>
<feature type="domain" description="Knr4/Smi1-like" evidence="1">
    <location>
        <begin position="13"/>
        <end position="138"/>
    </location>
</feature>
<dbReference type="EMBL" id="BMEC01000054">
    <property type="protein sequence ID" value="GGC57020.1"/>
    <property type="molecule type" value="Genomic_DNA"/>
</dbReference>